<dbReference type="Proteomes" id="UP001158576">
    <property type="component" value="Chromosome 1"/>
</dbReference>
<evidence type="ECO:0000313" key="2">
    <source>
        <dbReference type="EMBL" id="CAG5105290.1"/>
    </source>
</evidence>
<accession>A0ABN7SRE3</accession>
<feature type="signal peptide" evidence="1">
    <location>
        <begin position="1"/>
        <end position="16"/>
    </location>
</feature>
<evidence type="ECO:0000256" key="1">
    <source>
        <dbReference type="SAM" id="SignalP"/>
    </source>
</evidence>
<organism evidence="2 3">
    <name type="scientific">Oikopleura dioica</name>
    <name type="common">Tunicate</name>
    <dbReference type="NCBI Taxonomy" id="34765"/>
    <lineage>
        <taxon>Eukaryota</taxon>
        <taxon>Metazoa</taxon>
        <taxon>Chordata</taxon>
        <taxon>Tunicata</taxon>
        <taxon>Appendicularia</taxon>
        <taxon>Copelata</taxon>
        <taxon>Oikopleuridae</taxon>
        <taxon>Oikopleura</taxon>
    </lineage>
</organism>
<keyword evidence="1" id="KW-0732">Signal</keyword>
<gene>
    <name evidence="2" type="ORF">OKIOD_LOCUS10761</name>
</gene>
<feature type="chain" id="PRO_5046805541" evidence="1">
    <location>
        <begin position="17"/>
        <end position="73"/>
    </location>
</feature>
<dbReference type="EMBL" id="OU015566">
    <property type="protein sequence ID" value="CAG5105290.1"/>
    <property type="molecule type" value="Genomic_DNA"/>
</dbReference>
<protein>
    <submittedName>
        <fullName evidence="2">Oidioi.mRNA.OKI2018_I69.chr1.g1996.t1.cds</fullName>
    </submittedName>
</protein>
<name>A0ABN7SRE3_OIKDI</name>
<reference evidence="2 3" key="1">
    <citation type="submission" date="2021-04" db="EMBL/GenBank/DDBJ databases">
        <authorList>
            <person name="Bliznina A."/>
        </authorList>
    </citation>
    <scope>NUCLEOTIDE SEQUENCE [LARGE SCALE GENOMIC DNA]</scope>
</reference>
<evidence type="ECO:0000313" key="3">
    <source>
        <dbReference type="Proteomes" id="UP001158576"/>
    </source>
</evidence>
<keyword evidence="3" id="KW-1185">Reference proteome</keyword>
<sequence>MRLFLVLAFAVSIATAKDSFSHVLENVRKYWNNPVAFSPGRPMQKRSVVKNDEWGTLADYLDDGDFQGLGEFL</sequence>
<proteinExistence type="predicted"/>